<evidence type="ECO:0000256" key="1">
    <source>
        <dbReference type="ARBA" id="ARBA00022723"/>
    </source>
</evidence>
<dbReference type="AlphaFoldDB" id="A0AAD9KE73"/>
<dbReference type="InterPro" id="IPR003123">
    <property type="entry name" value="VPS9"/>
</dbReference>
<dbReference type="SUPFAM" id="SSF57716">
    <property type="entry name" value="Glucocorticoid receptor-like (DNA-binding domain)"/>
    <property type="match status" value="1"/>
</dbReference>
<comment type="caution">
    <text evidence="7">The sequence shown here is derived from an EMBL/GenBank/DDBJ whole genome shotgun (WGS) entry which is preliminary data.</text>
</comment>
<dbReference type="PANTHER" id="PTHR23101">
    <property type="entry name" value="RAB GDP/GTP EXCHANGE FACTOR"/>
    <property type="match status" value="1"/>
</dbReference>
<dbReference type="SUPFAM" id="SSF109993">
    <property type="entry name" value="VPS9 domain"/>
    <property type="match status" value="1"/>
</dbReference>
<gene>
    <name evidence="7" type="ORF">NP493_1181g00030</name>
</gene>
<dbReference type="InterPro" id="IPR037191">
    <property type="entry name" value="VPS9_dom_sf"/>
</dbReference>
<reference evidence="7" key="1">
    <citation type="journal article" date="2023" name="Mol. Biol. Evol.">
        <title>Third-Generation Sequencing Reveals the Adaptive Role of the Epigenome in Three Deep-Sea Polychaetes.</title>
        <authorList>
            <person name="Perez M."/>
            <person name="Aroh O."/>
            <person name="Sun Y."/>
            <person name="Lan Y."/>
            <person name="Juniper S.K."/>
            <person name="Young C.R."/>
            <person name="Angers B."/>
            <person name="Qian P.Y."/>
        </authorList>
    </citation>
    <scope>NUCLEOTIDE SEQUENCE</scope>
    <source>
        <strain evidence="7">R07B-5</strain>
    </source>
</reference>
<dbReference type="EMBL" id="JAODUO010001181">
    <property type="protein sequence ID" value="KAK2169596.1"/>
    <property type="molecule type" value="Genomic_DNA"/>
</dbReference>
<evidence type="ECO:0000256" key="2">
    <source>
        <dbReference type="ARBA" id="ARBA00022771"/>
    </source>
</evidence>
<dbReference type="SMART" id="SM00259">
    <property type="entry name" value="ZnF_A20"/>
    <property type="match status" value="1"/>
</dbReference>
<evidence type="ECO:0000313" key="8">
    <source>
        <dbReference type="Proteomes" id="UP001209878"/>
    </source>
</evidence>
<dbReference type="GO" id="GO:0030139">
    <property type="term" value="C:endocytic vesicle"/>
    <property type="evidence" value="ECO:0007669"/>
    <property type="project" value="TreeGrafter"/>
</dbReference>
<keyword evidence="1" id="KW-0479">Metal-binding</keyword>
<evidence type="ECO:0000256" key="4">
    <source>
        <dbReference type="SAM" id="MobiDB-lite"/>
    </source>
</evidence>
<dbReference type="Pfam" id="PF02204">
    <property type="entry name" value="VPS9"/>
    <property type="match status" value="1"/>
</dbReference>
<dbReference type="PROSITE" id="PS51205">
    <property type="entry name" value="VPS9"/>
    <property type="match status" value="1"/>
</dbReference>
<dbReference type="GO" id="GO:0005085">
    <property type="term" value="F:guanyl-nucleotide exchange factor activity"/>
    <property type="evidence" value="ECO:0007669"/>
    <property type="project" value="InterPro"/>
</dbReference>
<sequence>MAALTSRSKKSIRFEESDLLCKNGCGFYGNPSWQGFCSKCWRDVYQNAKQAQVRADEQKHKRRLLPGVDAPSFGKFEEKKKQQTDKRKNTVRSIFRKSSPDTQQEVPPDRTIVRRASIETQHAGAEFAAFLRTLKKTTALDASKQVRGFVERVQNMADAPIDDLSELVIAFYQAMSERVKTHALYRDMSHETADRLLDFVERYVMTRLYRTVFCPPTSDDEDRDLAIQDRIRSLHWINTFLLDIALNETEDSMRKLVDQAITAVIEMDSKRAPQDKLLCITRCSKHIFEALRMSKDAPASADEFLPALIYIVLKANPPLLQSNILYITRFANPTRLMTGEAGYYFTNLCCAVAFIEKLTADSLSMTLEEYEGYMSGAIVPHDPSRQYNCEDLAIMQENVTTLADLHDRQQRLMAEAMQLQQDMSNFSLDMSKEINAVLQRTPLVIRPSKVKVDLDAETTDADLLPPPLQPIIMSSVSSTPAVQIKEIVSVNFATEPSNKVSQELVTEPANQQETAKDGGALVESETSRIASEAGLANGSDVIVGSPTDNVPDVVELLGENIPDIVPADENVSEMAVAESANKNVINNELDTETVGVVDVVNDNITNVESTNKTITGGAV</sequence>
<evidence type="ECO:0000313" key="7">
    <source>
        <dbReference type="EMBL" id="KAK2169596.1"/>
    </source>
</evidence>
<evidence type="ECO:0000259" key="6">
    <source>
        <dbReference type="PROSITE" id="PS51205"/>
    </source>
</evidence>
<feature type="domain" description="A20-type" evidence="5">
    <location>
        <begin position="15"/>
        <end position="49"/>
    </location>
</feature>
<keyword evidence="3" id="KW-0862">Zinc</keyword>
<dbReference type="Pfam" id="PF01754">
    <property type="entry name" value="zf-A20"/>
    <property type="match status" value="1"/>
</dbReference>
<dbReference type="GO" id="GO:0003677">
    <property type="term" value="F:DNA binding"/>
    <property type="evidence" value="ECO:0007669"/>
    <property type="project" value="InterPro"/>
</dbReference>
<dbReference type="Gene3D" id="1.20.1050.80">
    <property type="entry name" value="VPS9 domain"/>
    <property type="match status" value="1"/>
</dbReference>
<keyword evidence="8" id="KW-1185">Reference proteome</keyword>
<dbReference type="GO" id="GO:0008270">
    <property type="term" value="F:zinc ion binding"/>
    <property type="evidence" value="ECO:0007669"/>
    <property type="project" value="UniProtKB-KW"/>
</dbReference>
<dbReference type="PROSITE" id="PS51036">
    <property type="entry name" value="ZF_A20"/>
    <property type="match status" value="1"/>
</dbReference>
<dbReference type="SMART" id="SM00167">
    <property type="entry name" value="VPS9"/>
    <property type="match status" value="1"/>
</dbReference>
<evidence type="ECO:0008006" key="9">
    <source>
        <dbReference type="Google" id="ProtNLM"/>
    </source>
</evidence>
<organism evidence="7 8">
    <name type="scientific">Ridgeia piscesae</name>
    <name type="common">Tubeworm</name>
    <dbReference type="NCBI Taxonomy" id="27915"/>
    <lineage>
        <taxon>Eukaryota</taxon>
        <taxon>Metazoa</taxon>
        <taxon>Spiralia</taxon>
        <taxon>Lophotrochozoa</taxon>
        <taxon>Annelida</taxon>
        <taxon>Polychaeta</taxon>
        <taxon>Sedentaria</taxon>
        <taxon>Canalipalpata</taxon>
        <taxon>Sabellida</taxon>
        <taxon>Siboglinidae</taxon>
        <taxon>Ridgeia</taxon>
    </lineage>
</organism>
<dbReference type="PANTHER" id="PTHR23101:SF122">
    <property type="entry name" value="RABAPTIN-5-ASSOCIATED EXCHANGE FACTOR FOR RAB5"/>
    <property type="match status" value="1"/>
</dbReference>
<dbReference type="Gene3D" id="1.20.5.4770">
    <property type="match status" value="1"/>
</dbReference>
<dbReference type="Gene3D" id="1.10.246.120">
    <property type="match status" value="1"/>
</dbReference>
<feature type="domain" description="VPS9" evidence="6">
    <location>
        <begin position="221"/>
        <end position="364"/>
    </location>
</feature>
<proteinExistence type="predicted"/>
<dbReference type="InterPro" id="IPR045046">
    <property type="entry name" value="Vps9-like"/>
</dbReference>
<dbReference type="GO" id="GO:0005829">
    <property type="term" value="C:cytosol"/>
    <property type="evidence" value="ECO:0007669"/>
    <property type="project" value="TreeGrafter"/>
</dbReference>
<feature type="compositionally biased region" description="Basic and acidic residues" evidence="4">
    <location>
        <begin position="75"/>
        <end position="88"/>
    </location>
</feature>
<evidence type="ECO:0000259" key="5">
    <source>
        <dbReference type="PROSITE" id="PS51036"/>
    </source>
</evidence>
<dbReference type="Proteomes" id="UP001209878">
    <property type="component" value="Unassembled WGS sequence"/>
</dbReference>
<dbReference type="GO" id="GO:0016192">
    <property type="term" value="P:vesicle-mediated transport"/>
    <property type="evidence" value="ECO:0007669"/>
    <property type="project" value="InterPro"/>
</dbReference>
<dbReference type="Pfam" id="PF18151">
    <property type="entry name" value="DUF5601"/>
    <property type="match status" value="1"/>
</dbReference>
<feature type="region of interest" description="Disordered" evidence="4">
    <location>
        <begin position="55"/>
        <end position="108"/>
    </location>
</feature>
<protein>
    <recommendedName>
        <fullName evidence="9">Rab5 GDP/GTP exchange factor</fullName>
    </recommendedName>
</protein>
<dbReference type="InterPro" id="IPR002653">
    <property type="entry name" value="Znf_A20"/>
</dbReference>
<dbReference type="GO" id="GO:0031267">
    <property type="term" value="F:small GTPase binding"/>
    <property type="evidence" value="ECO:0007669"/>
    <property type="project" value="TreeGrafter"/>
</dbReference>
<dbReference type="InterPro" id="IPR041545">
    <property type="entry name" value="DUF5601"/>
</dbReference>
<name>A0AAD9KE73_RIDPI</name>
<keyword evidence="2" id="KW-0863">Zinc-finger</keyword>
<evidence type="ECO:0000256" key="3">
    <source>
        <dbReference type="ARBA" id="ARBA00022833"/>
    </source>
</evidence>
<accession>A0AAD9KE73</accession>